<proteinExistence type="predicted"/>
<evidence type="ECO:0000313" key="2">
    <source>
        <dbReference type="Proteomes" id="UP000789920"/>
    </source>
</evidence>
<name>A0ACA9S5G4_9GLOM</name>
<organism evidence="1 2">
    <name type="scientific">Racocetra persica</name>
    <dbReference type="NCBI Taxonomy" id="160502"/>
    <lineage>
        <taxon>Eukaryota</taxon>
        <taxon>Fungi</taxon>
        <taxon>Fungi incertae sedis</taxon>
        <taxon>Mucoromycota</taxon>
        <taxon>Glomeromycotina</taxon>
        <taxon>Glomeromycetes</taxon>
        <taxon>Diversisporales</taxon>
        <taxon>Gigasporaceae</taxon>
        <taxon>Racocetra</taxon>
    </lineage>
</organism>
<accession>A0ACA9S5G4</accession>
<dbReference type="EMBL" id="CAJVQC010093509">
    <property type="protein sequence ID" value="CAG8827252.1"/>
    <property type="molecule type" value="Genomic_DNA"/>
</dbReference>
<reference evidence="1" key="1">
    <citation type="submission" date="2021-06" db="EMBL/GenBank/DDBJ databases">
        <authorList>
            <person name="Kallberg Y."/>
            <person name="Tangrot J."/>
            <person name="Rosling A."/>
        </authorList>
    </citation>
    <scope>NUCLEOTIDE SEQUENCE</scope>
    <source>
        <strain evidence="1">MA461A</strain>
    </source>
</reference>
<sequence length="271" mass="31429">TSMYGAILDQMIFEHYVQSKMAILYGHFQKVDIQLSVACLPWFLSLYINSMPLMFAFRVLDCFFMEAILKINGNELMEVSDDGAFINTLKKYFSSLDEAVHPETTNPKLKEITKFDELMHVAFKEFSSITTQSVLELRNTFQLKVVHNIESFTKRDIIRNLQDTLKFSKEDISVIYDKYYTAQFYGKQKSARNDSRMDLTTFYRFLGSIANWAKLEDDELNNNENGEPRDNQGRRIVGYKIIDRLFNHFDKSSSGGITLQDVVTGLGEIKF</sequence>
<comment type="caution">
    <text evidence="1">The sequence shown here is derived from an EMBL/GenBank/DDBJ whole genome shotgun (WGS) entry which is preliminary data.</text>
</comment>
<dbReference type="Proteomes" id="UP000789920">
    <property type="component" value="Unassembled WGS sequence"/>
</dbReference>
<feature type="non-terminal residue" evidence="1">
    <location>
        <position position="271"/>
    </location>
</feature>
<feature type="non-terminal residue" evidence="1">
    <location>
        <position position="1"/>
    </location>
</feature>
<protein>
    <submittedName>
        <fullName evidence="1">15033_t:CDS:1</fullName>
    </submittedName>
</protein>
<evidence type="ECO:0000313" key="1">
    <source>
        <dbReference type="EMBL" id="CAG8827252.1"/>
    </source>
</evidence>
<gene>
    <name evidence="1" type="ORF">RPERSI_LOCUS26936</name>
</gene>
<keyword evidence="2" id="KW-1185">Reference proteome</keyword>